<sequence>MTNLRPTTIRPSVLHPLDSFSEAQAHALAGEVQPNFRNSYIHSRRRVWVSVPRIFFIRSFSGAAKINSSMASEAYASRNPDQVHTDVLLQARQACYKARDAFYDCVKNQSDKKPTELGCVGLLYPAECKKARLAYENSCRPSWVKHFDRLYCKEKRVQRLLDDKETRGGLLCPNAVFYNLDYT</sequence>
<keyword evidence="2" id="KW-0496">Mitochondrion</keyword>
<protein>
    <submittedName>
        <fullName evidence="4">Uncharacterized protein</fullName>
    </submittedName>
</protein>
<organism evidence="4 5">
    <name type="scientific">Linum tenue</name>
    <dbReference type="NCBI Taxonomy" id="586396"/>
    <lineage>
        <taxon>Eukaryota</taxon>
        <taxon>Viridiplantae</taxon>
        <taxon>Streptophyta</taxon>
        <taxon>Embryophyta</taxon>
        <taxon>Tracheophyta</taxon>
        <taxon>Spermatophyta</taxon>
        <taxon>Magnoliopsida</taxon>
        <taxon>eudicotyledons</taxon>
        <taxon>Gunneridae</taxon>
        <taxon>Pentapetalae</taxon>
        <taxon>rosids</taxon>
        <taxon>fabids</taxon>
        <taxon>Malpighiales</taxon>
        <taxon>Linaceae</taxon>
        <taxon>Linum</taxon>
    </lineage>
</organism>
<comment type="caution">
    <text evidence="4">The sequence shown here is derived from an EMBL/GenBank/DDBJ whole genome shotgun (WGS) entry which is preliminary data.</text>
</comment>
<evidence type="ECO:0000256" key="3">
    <source>
        <dbReference type="ARBA" id="ARBA00023157"/>
    </source>
</evidence>
<gene>
    <name evidence="4" type="ORF">LITE_LOCUS42481</name>
</gene>
<reference evidence="4" key="1">
    <citation type="submission" date="2022-08" db="EMBL/GenBank/DDBJ databases">
        <authorList>
            <person name="Gutierrez-Valencia J."/>
        </authorList>
    </citation>
    <scope>NUCLEOTIDE SEQUENCE</scope>
</reference>
<dbReference type="EMBL" id="CAMGYJ010000009">
    <property type="protein sequence ID" value="CAI0542426.1"/>
    <property type="molecule type" value="Genomic_DNA"/>
</dbReference>
<dbReference type="InterPro" id="IPR048282">
    <property type="entry name" value="COA6_pln"/>
</dbReference>
<dbReference type="InterPro" id="IPR048280">
    <property type="entry name" value="COX6B-like"/>
</dbReference>
<accession>A0AAV0QBW9</accession>
<dbReference type="InterPro" id="IPR036549">
    <property type="entry name" value="CX6/COA6-like_sf"/>
</dbReference>
<dbReference type="Gene3D" id="1.10.10.140">
    <property type="entry name" value="Cytochrome c oxidase, subunit VIb"/>
    <property type="match status" value="1"/>
</dbReference>
<dbReference type="Pfam" id="PF02297">
    <property type="entry name" value="COX6B"/>
    <property type="match status" value="1"/>
</dbReference>
<keyword evidence="3" id="KW-1015">Disulfide bond</keyword>
<name>A0AAV0QBW9_9ROSI</name>
<comment type="subcellular location">
    <subcellularLocation>
        <location evidence="1">Mitochondrion</location>
    </subcellularLocation>
</comment>
<dbReference type="Proteomes" id="UP001154282">
    <property type="component" value="Unassembled WGS sequence"/>
</dbReference>
<dbReference type="PANTHER" id="PTHR47445">
    <property type="entry name" value="OS08G0441400 PROTEIN"/>
    <property type="match status" value="1"/>
</dbReference>
<evidence type="ECO:0000313" key="4">
    <source>
        <dbReference type="EMBL" id="CAI0542426.1"/>
    </source>
</evidence>
<proteinExistence type="predicted"/>
<dbReference type="AlphaFoldDB" id="A0AAV0QBW9"/>
<evidence type="ECO:0000256" key="1">
    <source>
        <dbReference type="ARBA" id="ARBA00004173"/>
    </source>
</evidence>
<dbReference type="PANTHER" id="PTHR47445:SF1">
    <property type="entry name" value="OS08G0441400 PROTEIN"/>
    <property type="match status" value="1"/>
</dbReference>
<dbReference type="SUPFAM" id="SSF47694">
    <property type="entry name" value="Cytochrome c oxidase subunit h"/>
    <property type="match status" value="1"/>
</dbReference>
<evidence type="ECO:0000256" key="2">
    <source>
        <dbReference type="ARBA" id="ARBA00023128"/>
    </source>
</evidence>
<evidence type="ECO:0000313" key="5">
    <source>
        <dbReference type="Proteomes" id="UP001154282"/>
    </source>
</evidence>
<dbReference type="GO" id="GO:0005739">
    <property type="term" value="C:mitochondrion"/>
    <property type="evidence" value="ECO:0007669"/>
    <property type="project" value="UniProtKB-SubCell"/>
</dbReference>
<keyword evidence="5" id="KW-1185">Reference proteome</keyword>